<accession>A0A401QRR3</accession>
<organism evidence="1 2">
    <name type="scientific">Streptomyces noursei</name>
    <name type="common">Streptomyces albulus</name>
    <dbReference type="NCBI Taxonomy" id="1971"/>
    <lineage>
        <taxon>Bacteria</taxon>
        <taxon>Bacillati</taxon>
        <taxon>Actinomycetota</taxon>
        <taxon>Actinomycetes</taxon>
        <taxon>Kitasatosporales</taxon>
        <taxon>Streptomycetaceae</taxon>
        <taxon>Streptomyces</taxon>
    </lineage>
</organism>
<proteinExistence type="predicted"/>
<name>A0A401QRR3_STRNR</name>
<dbReference type="RefSeq" id="WP_016571971.1">
    <property type="nucleotide sequence ID" value="NC_006571.1"/>
</dbReference>
<evidence type="ECO:0000313" key="1">
    <source>
        <dbReference type="EMBL" id="GCB88008.1"/>
    </source>
</evidence>
<comment type="caution">
    <text evidence="1">The sequence shown here is derived from an EMBL/GenBank/DDBJ whole genome shotgun (WGS) entry which is preliminary data.</text>
</comment>
<protein>
    <submittedName>
        <fullName evidence="1">Uncharacterized protein</fullName>
    </submittedName>
</protein>
<dbReference type="AlphaFoldDB" id="A0A401QRR3"/>
<dbReference type="Proteomes" id="UP000288351">
    <property type="component" value="Unassembled WGS sequence"/>
</dbReference>
<dbReference type="EMBL" id="BHXC01000005">
    <property type="protein sequence ID" value="GCB88008.1"/>
    <property type="molecule type" value="Genomic_DNA"/>
</dbReference>
<sequence length="277" mass="30388">MLVEQIKAVLDEYREYLPLTARQVYYRLVGAYNYPKKKVAYDRLLETLGRARRARLIPMEHIRDDRAEARGVPSGYEDPAEFFASVRAAASDYARPLDQSQPTVVEVWCEAAGALPMLARVTKPFGVAVYSSGGFESLGAKYLAAERIAGRGRPTLVLSIGDLDPSGLSMVDAAAEDVAAFVDDLGAQPPTISRLAVTSEQVTTFDLPTAPQKDTDHRGEHMSETVQAEALSPEQLVRIVREAVAAAVDLPTLQEVRRRSAEERQAVVDAVAHLPRR</sequence>
<reference evidence="1 2" key="1">
    <citation type="journal article" date="2019" name="Microbiol. Resour. Announc.">
        <title>Draft Genome Sequence of the Most Traditional epsilon-Poly-l-Lysine Producer, Streptomyces albulus NBRC14147.</title>
        <authorList>
            <person name="Yamanaka K."/>
            <person name="Hamano Y."/>
        </authorList>
    </citation>
    <scope>NUCLEOTIDE SEQUENCE [LARGE SCALE GENOMIC DNA]</scope>
    <source>
        <strain evidence="1 2">NBRC 14147</strain>
    </source>
</reference>
<evidence type="ECO:0000313" key="2">
    <source>
        <dbReference type="Proteomes" id="UP000288351"/>
    </source>
</evidence>
<gene>
    <name evidence="1" type="ORF">SALB_00677</name>
</gene>